<dbReference type="RefSeq" id="XP_003172145.1">
    <property type="nucleotide sequence ID" value="XM_003172097.1"/>
</dbReference>
<dbReference type="HOGENOM" id="CLU_2637609_0_0_1"/>
<evidence type="ECO:0000313" key="2">
    <source>
        <dbReference type="EMBL" id="EFR01734.1"/>
    </source>
</evidence>
<proteinExistence type="predicted"/>
<dbReference type="AlphaFoldDB" id="E4UWH8"/>
<name>E4UWH8_ARTGP</name>
<feature type="compositionally biased region" description="Basic and acidic residues" evidence="1">
    <location>
        <begin position="40"/>
        <end position="49"/>
    </location>
</feature>
<keyword evidence="3" id="KW-1185">Reference proteome</keyword>
<sequence>MGGRQIWKINLLVLKVTGWQHNLHRHENEPSNTTMTSVKDSPRPNRDSRIVGLGPKNGVDKHGINTVSKGKLTCESG</sequence>
<feature type="compositionally biased region" description="Polar residues" evidence="1">
    <location>
        <begin position="30"/>
        <end position="39"/>
    </location>
</feature>
<dbReference type="EMBL" id="DS989825">
    <property type="protein sequence ID" value="EFR01734.1"/>
    <property type="molecule type" value="Genomic_DNA"/>
</dbReference>
<dbReference type="InParanoid" id="E4UWH8"/>
<accession>E4UWH8</accession>
<dbReference type="Proteomes" id="UP000002669">
    <property type="component" value="Unassembled WGS sequence"/>
</dbReference>
<protein>
    <submittedName>
        <fullName evidence="2">Uncharacterized protein</fullName>
    </submittedName>
</protein>
<dbReference type="VEuPathDB" id="FungiDB:MGYG_04735"/>
<dbReference type="GeneID" id="10027413"/>
<evidence type="ECO:0000313" key="3">
    <source>
        <dbReference type="Proteomes" id="UP000002669"/>
    </source>
</evidence>
<organism evidence="3">
    <name type="scientific">Arthroderma gypseum (strain ATCC MYA-4604 / CBS 118893)</name>
    <name type="common">Microsporum gypseum</name>
    <dbReference type="NCBI Taxonomy" id="535722"/>
    <lineage>
        <taxon>Eukaryota</taxon>
        <taxon>Fungi</taxon>
        <taxon>Dikarya</taxon>
        <taxon>Ascomycota</taxon>
        <taxon>Pezizomycotina</taxon>
        <taxon>Eurotiomycetes</taxon>
        <taxon>Eurotiomycetidae</taxon>
        <taxon>Onygenales</taxon>
        <taxon>Arthrodermataceae</taxon>
        <taxon>Nannizzia</taxon>
    </lineage>
</organism>
<evidence type="ECO:0000256" key="1">
    <source>
        <dbReference type="SAM" id="MobiDB-lite"/>
    </source>
</evidence>
<gene>
    <name evidence="2" type="ORF">MGYG_04735</name>
</gene>
<feature type="region of interest" description="Disordered" evidence="1">
    <location>
        <begin position="24"/>
        <end position="77"/>
    </location>
</feature>
<reference evidence="3" key="1">
    <citation type="journal article" date="2012" name="MBio">
        <title>Comparative genome analysis of Trichophyton rubrum and related dermatophytes reveals candidate genes involved in infection.</title>
        <authorList>
            <person name="Martinez D.A."/>
            <person name="Oliver B.G."/>
            <person name="Graeser Y."/>
            <person name="Goldberg J.M."/>
            <person name="Li W."/>
            <person name="Martinez-Rossi N.M."/>
            <person name="Monod M."/>
            <person name="Shelest E."/>
            <person name="Barton R.C."/>
            <person name="Birch E."/>
            <person name="Brakhage A.A."/>
            <person name="Chen Z."/>
            <person name="Gurr S.J."/>
            <person name="Heiman D."/>
            <person name="Heitman J."/>
            <person name="Kosti I."/>
            <person name="Rossi A."/>
            <person name="Saif S."/>
            <person name="Samalova M."/>
            <person name="Saunders C.W."/>
            <person name="Shea T."/>
            <person name="Summerbell R.C."/>
            <person name="Xu J."/>
            <person name="Young S."/>
            <person name="Zeng Q."/>
            <person name="Birren B.W."/>
            <person name="Cuomo C.A."/>
            <person name="White T.C."/>
        </authorList>
    </citation>
    <scope>NUCLEOTIDE SEQUENCE [LARGE SCALE GENOMIC DNA]</scope>
    <source>
        <strain evidence="3">ATCC MYA-4604 / CBS 118893</strain>
    </source>
</reference>